<dbReference type="Pfam" id="PF04176">
    <property type="entry name" value="TIP41"/>
    <property type="match status" value="1"/>
</dbReference>
<dbReference type="GO" id="GO:0005829">
    <property type="term" value="C:cytosol"/>
    <property type="evidence" value="ECO:0007669"/>
    <property type="project" value="TreeGrafter"/>
</dbReference>
<dbReference type="Proteomes" id="UP000762676">
    <property type="component" value="Unassembled WGS sequence"/>
</dbReference>
<protein>
    <recommendedName>
        <fullName evidence="2">TIP41-like protein</fullName>
    </recommendedName>
</protein>
<comment type="similarity">
    <text evidence="1">Belongs to the TIP41 family.</text>
</comment>
<name>A0AAV4G8S7_9GAST</name>
<evidence type="ECO:0000313" key="4">
    <source>
        <dbReference type="Proteomes" id="UP000762676"/>
    </source>
</evidence>
<dbReference type="GO" id="GO:0031929">
    <property type="term" value="P:TOR signaling"/>
    <property type="evidence" value="ECO:0007669"/>
    <property type="project" value="TreeGrafter"/>
</dbReference>
<evidence type="ECO:0000256" key="1">
    <source>
        <dbReference type="ARBA" id="ARBA00006658"/>
    </source>
</evidence>
<reference evidence="3 4" key="1">
    <citation type="journal article" date="2021" name="Elife">
        <title>Chloroplast acquisition without the gene transfer in kleptoplastic sea slugs, Plakobranchus ocellatus.</title>
        <authorList>
            <person name="Maeda T."/>
            <person name="Takahashi S."/>
            <person name="Yoshida T."/>
            <person name="Shimamura S."/>
            <person name="Takaki Y."/>
            <person name="Nagai Y."/>
            <person name="Toyoda A."/>
            <person name="Suzuki Y."/>
            <person name="Arimoto A."/>
            <person name="Ishii H."/>
            <person name="Satoh N."/>
            <person name="Nishiyama T."/>
            <person name="Hasebe M."/>
            <person name="Maruyama T."/>
            <person name="Minagawa J."/>
            <person name="Obokata J."/>
            <person name="Shigenobu S."/>
        </authorList>
    </citation>
    <scope>NUCLEOTIDE SEQUENCE [LARGE SCALE GENOMIC DNA]</scope>
</reference>
<dbReference type="EMBL" id="BMAT01008276">
    <property type="protein sequence ID" value="GFR81511.1"/>
    <property type="molecule type" value="Genomic_DNA"/>
</dbReference>
<accession>A0AAV4G8S7</accession>
<evidence type="ECO:0000256" key="2">
    <source>
        <dbReference type="ARBA" id="ARBA00018951"/>
    </source>
</evidence>
<dbReference type="AlphaFoldDB" id="A0AAV4G8S7"/>
<dbReference type="PANTHER" id="PTHR21021:SF16">
    <property type="entry name" value="TIP41-LIKE PROTEIN"/>
    <property type="match status" value="1"/>
</dbReference>
<proteinExistence type="inferred from homology"/>
<evidence type="ECO:0000313" key="3">
    <source>
        <dbReference type="EMBL" id="GFR81511.1"/>
    </source>
</evidence>
<dbReference type="PANTHER" id="PTHR21021">
    <property type="entry name" value="GAF/PUTATIVE CYTOSKELETAL PROTEIN"/>
    <property type="match status" value="1"/>
</dbReference>
<organism evidence="3 4">
    <name type="scientific">Elysia marginata</name>
    <dbReference type="NCBI Taxonomy" id="1093978"/>
    <lineage>
        <taxon>Eukaryota</taxon>
        <taxon>Metazoa</taxon>
        <taxon>Spiralia</taxon>
        <taxon>Lophotrochozoa</taxon>
        <taxon>Mollusca</taxon>
        <taxon>Gastropoda</taxon>
        <taxon>Heterobranchia</taxon>
        <taxon>Euthyneura</taxon>
        <taxon>Panpulmonata</taxon>
        <taxon>Sacoglossa</taxon>
        <taxon>Placobranchoidea</taxon>
        <taxon>Plakobranchidae</taxon>
        <taxon>Elysia</taxon>
    </lineage>
</organism>
<keyword evidence="4" id="KW-1185">Reference proteome</keyword>
<comment type="caution">
    <text evidence="3">The sequence shown here is derived from an EMBL/GenBank/DDBJ whole genome shotgun (WGS) entry which is preliminary data.</text>
</comment>
<dbReference type="InterPro" id="IPR007303">
    <property type="entry name" value="TIP41-like"/>
</dbReference>
<gene>
    <name evidence="3" type="ORF">ElyMa_004071700</name>
</gene>
<dbReference type="InterPro" id="IPR051330">
    <property type="entry name" value="Phosphatase_reg/MetRdx"/>
</dbReference>
<sequence>MASVPASANIKSKPPEIKEFEFGPWKMTTCKSHILASEGEHRKKSDCEHIKNVVAPFDWTFTTNYKGTILQSKANASLKVSDTTEQINLDKLRRREPIHFYDDVLLFEDELSDNGTSIMNVKVRVMPSCFFILMRLFCRVDGVLIRVNDTRIYHEAGENYMLREFSSREEKTSNIPTAAHTDPNEVSRYLQLIGQSWERLEFHQETSNS</sequence>